<keyword evidence="1" id="KW-0175">Coiled coil</keyword>
<dbReference type="Proteomes" id="UP000018850">
    <property type="component" value="Unassembled WGS sequence"/>
</dbReference>
<organism evidence="2 3">
    <name type="scientific">Zhouia amylolytica AD3</name>
    <dbReference type="NCBI Taxonomy" id="1286632"/>
    <lineage>
        <taxon>Bacteria</taxon>
        <taxon>Pseudomonadati</taxon>
        <taxon>Bacteroidota</taxon>
        <taxon>Flavobacteriia</taxon>
        <taxon>Flavobacteriales</taxon>
        <taxon>Flavobacteriaceae</taxon>
        <taxon>Zhouia</taxon>
    </lineage>
</organism>
<keyword evidence="3" id="KW-1185">Reference proteome</keyword>
<evidence type="ECO:0000313" key="2">
    <source>
        <dbReference type="EMBL" id="ETN96145.1"/>
    </source>
</evidence>
<reference evidence="2 3" key="2">
    <citation type="journal article" date="2016" name="Genome Announc.">
        <title>Draft Genome Sequence of Zhouia amylolytica AD3, Isolated from Tidal Flat Sediment.</title>
        <authorList>
            <person name="Jia B."/>
            <person name="Jin H.M."/>
            <person name="Lee H.J."/>
            <person name="Jeon C.O."/>
        </authorList>
    </citation>
    <scope>NUCLEOTIDE SEQUENCE [LARGE SCALE GENOMIC DNA]</scope>
    <source>
        <strain evidence="2 3">AD3</strain>
    </source>
</reference>
<protein>
    <submittedName>
        <fullName evidence="2">Uncharacterized protein</fullName>
    </submittedName>
</protein>
<dbReference type="AlphaFoldDB" id="W2UPN1"/>
<evidence type="ECO:0000256" key="1">
    <source>
        <dbReference type="SAM" id="Coils"/>
    </source>
</evidence>
<comment type="caution">
    <text evidence="2">The sequence shown here is derived from an EMBL/GenBank/DDBJ whole genome shotgun (WGS) entry which is preliminary data.</text>
</comment>
<evidence type="ECO:0000313" key="3">
    <source>
        <dbReference type="Proteomes" id="UP000018850"/>
    </source>
</evidence>
<accession>W2UPN1</accession>
<dbReference type="EMBL" id="AYXY01000016">
    <property type="protein sequence ID" value="ETN96145.1"/>
    <property type="molecule type" value="Genomic_DNA"/>
</dbReference>
<reference evidence="3" key="1">
    <citation type="submission" date="2013-11" db="EMBL/GenBank/DDBJ databases">
        <title>Draft genome sequence from a member of Zhouia, isolated tidal flat.</title>
        <authorList>
            <person name="Jin H."/>
            <person name="Jeon C.O."/>
        </authorList>
    </citation>
    <scope>NUCLEOTIDE SEQUENCE [LARGE SCALE GENOMIC DNA]</scope>
    <source>
        <strain evidence="3">AD3</strain>
    </source>
</reference>
<feature type="coiled-coil region" evidence="1">
    <location>
        <begin position="210"/>
        <end position="255"/>
    </location>
</feature>
<dbReference type="RefSeq" id="WP_152973889.1">
    <property type="nucleotide sequence ID" value="NZ_AYXY01000016.1"/>
</dbReference>
<proteinExistence type="predicted"/>
<gene>
    <name evidence="2" type="ORF">P278_09460</name>
</gene>
<sequence length="348" mass="39321">MIRLLLLISFLLCSIHAPLYGQYIPPNRSDLKLIKNLEDFVSEAMPWLEDQSAKAGAINTLESDYNRIQNLLEWNPDSGYLIRVRVETSVISGASTPMSPEFLGLGEQPLKVLTHYYSNPQITTAPSSSPTMRLDNSKSFYVWVENKNGFMGLGKKKLRYGLIPGEFYASMNKEALRISSNNDLRRAFKINHRSHLFEGVMSSLKKQATNSKTKKNLLELEQNIATTQNSIRAIKADLNKTLDEINRTNKALETVRTLQTIVSVATLTMQVQSALQNAPNAGISNAKTADELIEITESYKHDLKNQTMTYEKRINTNMSTYSSNREKLDQILKTNNAPSELTTEIFLY</sequence>
<name>W2UPN1_9FLAO</name>